<dbReference type="RefSeq" id="WP_154738286.1">
    <property type="nucleotide sequence ID" value="NZ_WMBQ01000001.1"/>
</dbReference>
<dbReference type="AlphaFoldDB" id="A0A6I3KGZ8"/>
<gene>
    <name evidence="2" type="ORF">GIW81_05455</name>
</gene>
<proteinExistence type="predicted"/>
<evidence type="ECO:0000313" key="3">
    <source>
        <dbReference type="Proteomes" id="UP000440694"/>
    </source>
</evidence>
<protein>
    <recommendedName>
        <fullName evidence="4">Lectin-like protein BA14k</fullName>
    </recommendedName>
</protein>
<evidence type="ECO:0008006" key="4">
    <source>
        <dbReference type="Google" id="ProtNLM"/>
    </source>
</evidence>
<evidence type="ECO:0000313" key="2">
    <source>
        <dbReference type="EMBL" id="MTD93778.1"/>
    </source>
</evidence>
<keyword evidence="3" id="KW-1185">Reference proteome</keyword>
<dbReference type="Proteomes" id="UP000440694">
    <property type="component" value="Unassembled WGS sequence"/>
</dbReference>
<comment type="caution">
    <text evidence="2">The sequence shown here is derived from an EMBL/GenBank/DDBJ whole genome shotgun (WGS) entry which is preliminary data.</text>
</comment>
<keyword evidence="1" id="KW-0732">Signal</keyword>
<accession>A0A6I3KGZ8</accession>
<dbReference type="EMBL" id="WMBQ01000001">
    <property type="protein sequence ID" value="MTD93778.1"/>
    <property type="molecule type" value="Genomic_DNA"/>
</dbReference>
<reference evidence="2 3" key="1">
    <citation type="submission" date="2019-11" db="EMBL/GenBank/DDBJ databases">
        <title>Identification of a novel strain.</title>
        <authorList>
            <person name="Xu Q."/>
            <person name="Wang G."/>
        </authorList>
    </citation>
    <scope>NUCLEOTIDE SEQUENCE [LARGE SCALE GENOMIC DNA]</scope>
    <source>
        <strain evidence="3">xq</strain>
    </source>
</reference>
<evidence type="ECO:0000256" key="1">
    <source>
        <dbReference type="SAM" id="SignalP"/>
    </source>
</evidence>
<feature type="chain" id="PRO_5026190742" description="Lectin-like protein BA14k" evidence="1">
    <location>
        <begin position="21"/>
        <end position="98"/>
    </location>
</feature>
<feature type="signal peptide" evidence="1">
    <location>
        <begin position="1"/>
        <end position="20"/>
    </location>
</feature>
<sequence>MKHSAAFGAVIIAVCATVLAPAIATPAAAGGWHRYGYDAPRTYKRSYRSRAYDSGVRYYNSPRAYRAACGYGDCVCLRNLAVSTGNPVWWDKYQACAG</sequence>
<name>A0A6I3KGZ8_9HYPH</name>
<organism evidence="2 3">
    <name type="scientific">Hyphomicrobium album</name>
    <dbReference type="NCBI Taxonomy" id="2665159"/>
    <lineage>
        <taxon>Bacteria</taxon>
        <taxon>Pseudomonadati</taxon>
        <taxon>Pseudomonadota</taxon>
        <taxon>Alphaproteobacteria</taxon>
        <taxon>Hyphomicrobiales</taxon>
        <taxon>Hyphomicrobiaceae</taxon>
        <taxon>Hyphomicrobium</taxon>
    </lineage>
</organism>